<keyword evidence="1" id="KW-0472">Membrane</keyword>
<feature type="transmembrane region" description="Helical" evidence="1">
    <location>
        <begin position="30"/>
        <end position="47"/>
    </location>
</feature>
<feature type="transmembrane region" description="Helical" evidence="1">
    <location>
        <begin position="170"/>
        <end position="186"/>
    </location>
</feature>
<accession>A0A3L7K391</accession>
<feature type="transmembrane region" description="Helical" evidence="1">
    <location>
        <begin position="284"/>
        <end position="301"/>
    </location>
</feature>
<dbReference type="InterPro" id="IPR010288">
    <property type="entry name" value="EcsB_ABC"/>
</dbReference>
<dbReference type="AlphaFoldDB" id="A0A3L7K391"/>
<proteinExistence type="predicted"/>
<reference evidence="2 3" key="1">
    <citation type="submission" date="2018-10" db="EMBL/GenBank/DDBJ databases">
        <title>Falsibacillus sp. genome draft.</title>
        <authorList>
            <person name="Shi S."/>
        </authorList>
    </citation>
    <scope>NUCLEOTIDE SEQUENCE [LARGE SCALE GENOMIC DNA]</scope>
    <source>
        <strain evidence="2 3">GY 10110</strain>
    </source>
</reference>
<feature type="transmembrane region" description="Helical" evidence="1">
    <location>
        <begin position="307"/>
        <end position="328"/>
    </location>
</feature>
<keyword evidence="3" id="KW-1185">Reference proteome</keyword>
<dbReference type="Pfam" id="PF05975">
    <property type="entry name" value="EcsB"/>
    <property type="match status" value="1"/>
</dbReference>
<evidence type="ECO:0000313" key="3">
    <source>
        <dbReference type="Proteomes" id="UP000276770"/>
    </source>
</evidence>
<dbReference type="PIRSF" id="PIRSF037259">
    <property type="entry name" value="EcsB_ABC"/>
    <property type="match status" value="1"/>
</dbReference>
<dbReference type="GO" id="GO:0016020">
    <property type="term" value="C:membrane"/>
    <property type="evidence" value="ECO:0007669"/>
    <property type="project" value="InterPro"/>
</dbReference>
<feature type="transmembrane region" description="Helical" evidence="1">
    <location>
        <begin position="101"/>
        <end position="124"/>
    </location>
</feature>
<sequence length="407" mass="48639">MKQINRLWRERSQTYNQEIRKYLRYMLNDHLLFVMIFAIGGGAYYYNNWIDTLDQNFPVSWVMAIILGIIVTISPIQTLLKEADQVFLLPLEHKMANYFRKGIWTSFFTQSYQLLIILAVLMPLYAGVTGEGFQSFFYLFIPLLILKVWNLYIQWFLLKFQEKEFNQLDKIGRLLMNVIFIFLWTAKSSYWLVAAVAVVYVILFIYYWNATKNKLLKWDTLIELEQQRMLLFYRVANLFTDVPKLKGEVRRRKWLDPLLKFVSYGHNSSFQYLFSRTFIRNSEYFGLFCRLTIIAAVFIYFSHNMFVIIGITLLFIYLTGFQMIPLFQKQDNKIWVHLYPVNHSLKKKSFLRLTQVLLLIQTFIFLVILMVKHEWMSGGASFIIGAVFSMFIVQLYIPMRLSKMEKY</sequence>
<evidence type="ECO:0000313" key="2">
    <source>
        <dbReference type="EMBL" id="RLQ97290.1"/>
    </source>
</evidence>
<evidence type="ECO:0000256" key="1">
    <source>
        <dbReference type="SAM" id="Phobius"/>
    </source>
</evidence>
<dbReference type="EMBL" id="RCVZ01000002">
    <property type="protein sequence ID" value="RLQ97290.1"/>
    <property type="molecule type" value="Genomic_DNA"/>
</dbReference>
<gene>
    <name evidence="2" type="ORF">D9X91_03835</name>
</gene>
<dbReference type="OrthoDB" id="2447941at2"/>
<keyword evidence="1" id="KW-1133">Transmembrane helix</keyword>
<feature type="transmembrane region" description="Helical" evidence="1">
    <location>
        <begin position="375"/>
        <end position="397"/>
    </location>
</feature>
<dbReference type="Proteomes" id="UP000276770">
    <property type="component" value="Unassembled WGS sequence"/>
</dbReference>
<name>A0A3L7K391_9BACI</name>
<comment type="caution">
    <text evidence="2">The sequence shown here is derived from an EMBL/GenBank/DDBJ whole genome shotgun (WGS) entry which is preliminary data.</text>
</comment>
<keyword evidence="1" id="KW-0812">Transmembrane</keyword>
<feature type="transmembrane region" description="Helical" evidence="1">
    <location>
        <begin position="59"/>
        <end position="80"/>
    </location>
</feature>
<feature type="transmembrane region" description="Helical" evidence="1">
    <location>
        <begin position="136"/>
        <end position="158"/>
    </location>
</feature>
<feature type="transmembrane region" description="Helical" evidence="1">
    <location>
        <begin position="192"/>
        <end position="208"/>
    </location>
</feature>
<organism evidence="2 3">
    <name type="scientific">Falsibacillus albus</name>
    <dbReference type="NCBI Taxonomy" id="2478915"/>
    <lineage>
        <taxon>Bacteria</taxon>
        <taxon>Bacillati</taxon>
        <taxon>Bacillota</taxon>
        <taxon>Bacilli</taxon>
        <taxon>Bacillales</taxon>
        <taxon>Bacillaceae</taxon>
        <taxon>Falsibacillus</taxon>
    </lineage>
</organism>
<protein>
    <submittedName>
        <fullName evidence="2">ABC transporter permease</fullName>
    </submittedName>
</protein>
<feature type="transmembrane region" description="Helical" evidence="1">
    <location>
        <begin position="349"/>
        <end position="369"/>
    </location>
</feature>
<dbReference type="RefSeq" id="WP_121679240.1">
    <property type="nucleotide sequence ID" value="NZ_RCVZ01000002.1"/>
</dbReference>